<dbReference type="EMBL" id="JAYMYQ010000006">
    <property type="protein sequence ID" value="KAK7323386.1"/>
    <property type="molecule type" value="Genomic_DNA"/>
</dbReference>
<accession>A0AAN9KUB8</accession>
<comment type="caution">
    <text evidence="1">The sequence shown here is derived from an EMBL/GenBank/DDBJ whole genome shotgun (WGS) entry which is preliminary data.</text>
</comment>
<reference evidence="1 2" key="1">
    <citation type="submission" date="2024-01" db="EMBL/GenBank/DDBJ databases">
        <title>The genomes of 5 underutilized Papilionoideae crops provide insights into root nodulation and disease resistanc.</title>
        <authorList>
            <person name="Jiang F."/>
        </authorList>
    </citation>
    <scope>NUCLEOTIDE SEQUENCE [LARGE SCALE GENOMIC DNA]</scope>
    <source>
        <strain evidence="1">LVBAO_FW01</strain>
        <tissue evidence="1">Leaves</tissue>
    </source>
</reference>
<protein>
    <submittedName>
        <fullName evidence="1">Uncharacterized protein</fullName>
    </submittedName>
</protein>
<organism evidence="1 2">
    <name type="scientific">Canavalia gladiata</name>
    <name type="common">Sword bean</name>
    <name type="synonym">Dolichos gladiatus</name>
    <dbReference type="NCBI Taxonomy" id="3824"/>
    <lineage>
        <taxon>Eukaryota</taxon>
        <taxon>Viridiplantae</taxon>
        <taxon>Streptophyta</taxon>
        <taxon>Embryophyta</taxon>
        <taxon>Tracheophyta</taxon>
        <taxon>Spermatophyta</taxon>
        <taxon>Magnoliopsida</taxon>
        <taxon>eudicotyledons</taxon>
        <taxon>Gunneridae</taxon>
        <taxon>Pentapetalae</taxon>
        <taxon>rosids</taxon>
        <taxon>fabids</taxon>
        <taxon>Fabales</taxon>
        <taxon>Fabaceae</taxon>
        <taxon>Papilionoideae</taxon>
        <taxon>50 kb inversion clade</taxon>
        <taxon>NPAAA clade</taxon>
        <taxon>indigoferoid/millettioid clade</taxon>
        <taxon>Phaseoleae</taxon>
        <taxon>Canavalia</taxon>
    </lineage>
</organism>
<evidence type="ECO:0000313" key="2">
    <source>
        <dbReference type="Proteomes" id="UP001367508"/>
    </source>
</evidence>
<name>A0AAN9KUB8_CANGL</name>
<keyword evidence="2" id="KW-1185">Reference proteome</keyword>
<evidence type="ECO:0000313" key="1">
    <source>
        <dbReference type="EMBL" id="KAK7323386.1"/>
    </source>
</evidence>
<proteinExistence type="predicted"/>
<sequence>MWEVLGSNCKYEKFKGRIVNSGSVGAELSWATGSLLRGDPFSNPSANLKVEWGSLVTVCRFWGCFECSMEDIPHLIWGWTRCDKHLGSVVFAQMYIEFQKRALMDFSADADQPKTSWNACHPRWFVRFSPPSDWMWDPPAGPVSSLCVRGQRA</sequence>
<dbReference type="AlphaFoldDB" id="A0AAN9KUB8"/>
<dbReference type="Proteomes" id="UP001367508">
    <property type="component" value="Unassembled WGS sequence"/>
</dbReference>
<gene>
    <name evidence="1" type="ORF">VNO77_26858</name>
</gene>